<dbReference type="NCBIfam" id="TIGR00996">
    <property type="entry name" value="Mtu_fam_mce"/>
    <property type="match status" value="1"/>
</dbReference>
<feature type="domain" description="Mce/MlaD" evidence="2">
    <location>
        <begin position="39"/>
        <end position="114"/>
    </location>
</feature>
<dbReference type="PANTHER" id="PTHR33371">
    <property type="entry name" value="INTERMEMBRANE PHOSPHOLIPID TRANSPORT SYSTEM BINDING PROTEIN MLAD-RELATED"/>
    <property type="match status" value="1"/>
</dbReference>
<reference evidence="4 5" key="1">
    <citation type="journal article" date="2019" name="Emerg. Microbes Infect.">
        <title>Comprehensive subspecies identification of 175 nontuberculous mycobacteria species based on 7547 genomic profiles.</title>
        <authorList>
            <person name="Matsumoto Y."/>
            <person name="Kinjo T."/>
            <person name="Motooka D."/>
            <person name="Nabeya D."/>
            <person name="Jung N."/>
            <person name="Uechi K."/>
            <person name="Horii T."/>
            <person name="Iida T."/>
            <person name="Fujita J."/>
            <person name="Nakamura S."/>
        </authorList>
    </citation>
    <scope>NUCLEOTIDE SEQUENCE [LARGE SCALE GENOMIC DNA]</scope>
    <source>
        <strain evidence="4 5">JCM 6375</strain>
    </source>
</reference>
<dbReference type="Pfam" id="PF11887">
    <property type="entry name" value="Mce4_CUP1"/>
    <property type="match status" value="1"/>
</dbReference>
<dbReference type="KEGG" id="mmor:MMOR_56650"/>
<organism evidence="4 5">
    <name type="scientific">Mycolicibacterium moriokaense</name>
    <dbReference type="NCBI Taxonomy" id="39691"/>
    <lineage>
        <taxon>Bacteria</taxon>
        <taxon>Bacillati</taxon>
        <taxon>Actinomycetota</taxon>
        <taxon>Actinomycetes</taxon>
        <taxon>Mycobacteriales</taxon>
        <taxon>Mycobacteriaceae</taxon>
        <taxon>Mycolicibacterium</taxon>
    </lineage>
</organism>
<dbReference type="EMBL" id="AP022560">
    <property type="protein sequence ID" value="BBX04729.1"/>
    <property type="molecule type" value="Genomic_DNA"/>
</dbReference>
<keyword evidence="5" id="KW-1185">Reference proteome</keyword>
<keyword evidence="1" id="KW-1133">Transmembrane helix</keyword>
<evidence type="ECO:0000259" key="3">
    <source>
        <dbReference type="Pfam" id="PF11887"/>
    </source>
</evidence>
<dbReference type="GO" id="GO:0051701">
    <property type="term" value="P:biological process involved in interaction with host"/>
    <property type="evidence" value="ECO:0007669"/>
    <property type="project" value="TreeGrafter"/>
</dbReference>
<feature type="transmembrane region" description="Helical" evidence="1">
    <location>
        <begin position="12"/>
        <end position="31"/>
    </location>
</feature>
<proteinExistence type="predicted"/>
<feature type="domain" description="Mammalian cell entry C-terminal" evidence="3">
    <location>
        <begin position="119"/>
        <end position="333"/>
    </location>
</feature>
<dbReference type="RefSeq" id="WP_110810337.1">
    <property type="nucleotide sequence ID" value="NZ_AP022560.1"/>
</dbReference>
<evidence type="ECO:0000256" key="1">
    <source>
        <dbReference type="SAM" id="Phobius"/>
    </source>
</evidence>
<keyword evidence="1" id="KW-0472">Membrane</keyword>
<dbReference type="AlphaFoldDB" id="A0AAD1M9U6"/>
<sequence length="342" mass="36516">MKDNLKGAVWRLAVFVVACLAGAFALLAIFAELRFQEETTYKAEFTNVTGLETGDFVRIGGVEVGKVDKITVTRDAIAVVEFSVDETVVLTEGTRAAIRWADPIGGRYLALEEGTGGVRKLTAGQTIPIGQTEPALDLDTLLGGFRPLFRALDPEQVNALSAQLIQAFQGQGATIGSFLNQAAAVTNTLADRDELIGEVIGNLNTVLGSLGEQSAEFGEAIDSLSELVNGLAARKADIRNAVAYTNESAVTVSDLLLQSRAPFQKVVNEGDRAAAVVAADHAYFDDLLNTLPDSYQVLNRMGIYGDFFTFYLCDAVLKLNGKGGQPVYVKVVGQDTGRCAQK</sequence>
<dbReference type="InterPro" id="IPR024516">
    <property type="entry name" value="Mce_C"/>
</dbReference>
<gene>
    <name evidence="4" type="primary">mce3B_6</name>
    <name evidence="4" type="ORF">MMOR_56650</name>
</gene>
<dbReference type="GO" id="GO:0005576">
    <property type="term" value="C:extracellular region"/>
    <property type="evidence" value="ECO:0007669"/>
    <property type="project" value="TreeGrafter"/>
</dbReference>
<dbReference type="InterPro" id="IPR005693">
    <property type="entry name" value="Mce"/>
</dbReference>
<accession>A0AAD1M9U6</accession>
<evidence type="ECO:0000259" key="2">
    <source>
        <dbReference type="Pfam" id="PF02470"/>
    </source>
</evidence>
<evidence type="ECO:0000313" key="4">
    <source>
        <dbReference type="EMBL" id="BBX04729.1"/>
    </source>
</evidence>
<keyword evidence="1" id="KW-0812">Transmembrane</keyword>
<dbReference type="PANTHER" id="PTHR33371:SF17">
    <property type="entry name" value="MCE-FAMILY PROTEIN MCE1B"/>
    <property type="match status" value="1"/>
</dbReference>
<dbReference type="InterPro" id="IPR003399">
    <property type="entry name" value="Mce/MlaD"/>
</dbReference>
<protein>
    <submittedName>
        <fullName evidence="4">Mce family protein Mce3B</fullName>
    </submittedName>
</protein>
<dbReference type="Pfam" id="PF02470">
    <property type="entry name" value="MlaD"/>
    <property type="match status" value="1"/>
</dbReference>
<dbReference type="InterPro" id="IPR052336">
    <property type="entry name" value="MlaD_Phospholipid_Transporter"/>
</dbReference>
<dbReference type="Proteomes" id="UP000466681">
    <property type="component" value="Chromosome"/>
</dbReference>
<name>A0AAD1M9U6_9MYCO</name>
<evidence type="ECO:0000313" key="5">
    <source>
        <dbReference type="Proteomes" id="UP000466681"/>
    </source>
</evidence>